<evidence type="ECO:0000256" key="2">
    <source>
        <dbReference type="SAM" id="SignalP"/>
    </source>
</evidence>
<dbReference type="KEGG" id="ptan:CRYO30217_00998"/>
<dbReference type="EMBL" id="OU015584">
    <property type="protein sequence ID" value="CAG5079645.1"/>
    <property type="molecule type" value="Genomic_DNA"/>
</dbReference>
<keyword evidence="1 2" id="KW-0732">Signal</keyword>
<dbReference type="InterPro" id="IPR026444">
    <property type="entry name" value="Secre_tail"/>
</dbReference>
<evidence type="ECO:0000256" key="1">
    <source>
        <dbReference type="ARBA" id="ARBA00022729"/>
    </source>
</evidence>
<evidence type="ECO:0000259" key="3">
    <source>
        <dbReference type="Pfam" id="PF18962"/>
    </source>
</evidence>
<reference evidence="4" key="1">
    <citation type="submission" date="2021-04" db="EMBL/GenBank/DDBJ databases">
        <authorList>
            <person name="Rodrigo-Torres L."/>
            <person name="Arahal R. D."/>
            <person name="Lucena T."/>
        </authorList>
    </citation>
    <scope>NUCLEOTIDE SEQUENCE</scope>
    <source>
        <strain evidence="4">AS29M-1</strain>
    </source>
</reference>
<feature type="signal peptide" evidence="2">
    <location>
        <begin position="1"/>
        <end position="19"/>
    </location>
</feature>
<dbReference type="Proteomes" id="UP000683507">
    <property type="component" value="Chromosome"/>
</dbReference>
<dbReference type="RefSeq" id="WP_258541218.1">
    <property type="nucleotide sequence ID" value="NZ_OU015584.1"/>
</dbReference>
<dbReference type="Pfam" id="PF18962">
    <property type="entry name" value="Por_Secre_tail"/>
    <property type="match status" value="1"/>
</dbReference>
<evidence type="ECO:0000313" key="5">
    <source>
        <dbReference type="Proteomes" id="UP000683507"/>
    </source>
</evidence>
<gene>
    <name evidence="4" type="ORF">CRYO30217_00998</name>
</gene>
<dbReference type="NCBIfam" id="TIGR04183">
    <property type="entry name" value="Por_Secre_tail"/>
    <property type="match status" value="1"/>
</dbReference>
<accession>A0A916JKM7</accession>
<proteinExistence type="predicted"/>
<evidence type="ECO:0000313" key="4">
    <source>
        <dbReference type="EMBL" id="CAG5079645.1"/>
    </source>
</evidence>
<dbReference type="AlphaFoldDB" id="A0A916JKM7"/>
<organism evidence="4 5">
    <name type="scientific">Parvicella tangerina</name>
    <dbReference type="NCBI Taxonomy" id="2829795"/>
    <lineage>
        <taxon>Bacteria</taxon>
        <taxon>Pseudomonadati</taxon>
        <taxon>Bacteroidota</taxon>
        <taxon>Flavobacteriia</taxon>
        <taxon>Flavobacteriales</taxon>
        <taxon>Parvicellaceae</taxon>
        <taxon>Parvicella</taxon>
    </lineage>
</organism>
<feature type="chain" id="PRO_5037401610" description="Secretion system C-terminal sorting domain-containing protein" evidence="2">
    <location>
        <begin position="20"/>
        <end position="290"/>
    </location>
</feature>
<name>A0A916JKM7_9FLAO</name>
<sequence length="290" mass="31124">MKKIYLSFFTLLAALGMDAQLQNMNLENWTAGTGYDDPDGWTTVNQYAGFVGASPNVVKLSSNVSEGSFAAEMFTQPCSGCASFGLPDTIPGLLTQETGYYSNTVTDVQLDYQFAPVNGDWGAISVDLTVWDATGDSAIVIASAADTIGAAMSSWTTRTIPFVFNSTSLMPDSIKIYIVSSARDLANDPTFPDPQDGTTLRVDNIKILDPASASVEESEESAFDIFAYNNIITIKTENVSSFNYEVVDLTGKMVLNGQSASAITRINAEQLRSGVYLVAIGNTVKKVVIE</sequence>
<protein>
    <recommendedName>
        <fullName evidence="3">Secretion system C-terminal sorting domain-containing protein</fullName>
    </recommendedName>
</protein>
<feature type="domain" description="Secretion system C-terminal sorting" evidence="3">
    <location>
        <begin position="229"/>
        <end position="289"/>
    </location>
</feature>
<keyword evidence="5" id="KW-1185">Reference proteome</keyword>